<keyword evidence="4" id="KW-1185">Reference proteome</keyword>
<dbReference type="PANTHER" id="PTHR31642">
    <property type="entry name" value="TRICHOTHECENE 3-O-ACETYLTRANSFERASE"/>
    <property type="match status" value="1"/>
</dbReference>
<name>A0A9R1UZ80_LACSA</name>
<sequence length="567" mass="63719">MLSFTNMRKCYHLLTLGRSKAQSISTNRWVQGSGFIRSHHLRHHPQSPPPSPSQDGTLLSSTFNISRNRYYVGTTTSHNYPRATFSKLNLNHHHAQLSTLNTLELANHVADNPLDYKVTVKDSEFISAAHAPTHEFWIPLSNLDLLLPPLTAGVFFCYKRNDDRSAMSTETVVKTLKKSLASVLSTFYPLAGEIVLNRLGEPEVLCNNNGVEFIHAHADVDLQNLDLHHPDETVKGKLVPKLNRGVISVQVTELNCGAIILSVAFDHRLTDAQSCNIFLAAWADIAQFNKISTIPSFRSSILSPRRPPCHDTTFDDMYIPISSIPPPPSSYEDILFSRIYYISVESINSLQLQASTKETRRSKLQSFTAYIWKLLAHEGDDDVSKTSRVGVTVSGRNLLTGNSEEEASLLKNHYGNILSIPYGKEKNHHLHEMTLHEVANKVHEFVNKTANEEHFRGLVDWVELHRPEPGVARVYFKLQENDGDAIVVSSGQGLPIKNMQFGWGEPKFGSYHFPWGGVTGYITTMPSAKNNGDWIVYVHLKQEHLDLINSKASHIFKPLANSYLDIR</sequence>
<organism evidence="3 4">
    <name type="scientific">Lactuca sativa</name>
    <name type="common">Garden lettuce</name>
    <dbReference type="NCBI Taxonomy" id="4236"/>
    <lineage>
        <taxon>Eukaryota</taxon>
        <taxon>Viridiplantae</taxon>
        <taxon>Streptophyta</taxon>
        <taxon>Embryophyta</taxon>
        <taxon>Tracheophyta</taxon>
        <taxon>Spermatophyta</taxon>
        <taxon>Magnoliopsida</taxon>
        <taxon>eudicotyledons</taxon>
        <taxon>Gunneridae</taxon>
        <taxon>Pentapetalae</taxon>
        <taxon>asterids</taxon>
        <taxon>campanulids</taxon>
        <taxon>Asterales</taxon>
        <taxon>Asteraceae</taxon>
        <taxon>Cichorioideae</taxon>
        <taxon>Cichorieae</taxon>
        <taxon>Lactucinae</taxon>
        <taxon>Lactuca</taxon>
    </lineage>
</organism>
<dbReference type="Proteomes" id="UP000235145">
    <property type="component" value="Unassembled WGS sequence"/>
</dbReference>
<accession>A0A9R1UZ80</accession>
<gene>
    <name evidence="3" type="ORF">LSAT_V11C700365190</name>
</gene>
<dbReference type="Gene3D" id="3.30.559.10">
    <property type="entry name" value="Chloramphenicol acetyltransferase-like domain"/>
    <property type="match status" value="2"/>
</dbReference>
<evidence type="ECO:0000313" key="4">
    <source>
        <dbReference type="Proteomes" id="UP000235145"/>
    </source>
</evidence>
<protein>
    <submittedName>
        <fullName evidence="3">Uncharacterized protein</fullName>
    </submittedName>
</protein>
<dbReference type="Pfam" id="PF02458">
    <property type="entry name" value="Transferase"/>
    <property type="match status" value="1"/>
</dbReference>
<dbReference type="PANTHER" id="PTHR31642:SF272">
    <property type="entry name" value="ALCOHOL O-ACETYLTRANSFERASE"/>
    <property type="match status" value="1"/>
</dbReference>
<evidence type="ECO:0000256" key="1">
    <source>
        <dbReference type="ARBA" id="ARBA00009861"/>
    </source>
</evidence>
<feature type="region of interest" description="Disordered" evidence="2">
    <location>
        <begin position="39"/>
        <end position="58"/>
    </location>
</feature>
<dbReference type="InterPro" id="IPR023213">
    <property type="entry name" value="CAT-like_dom_sf"/>
</dbReference>
<dbReference type="InterPro" id="IPR050317">
    <property type="entry name" value="Plant_Fungal_Acyltransferase"/>
</dbReference>
<evidence type="ECO:0000313" key="3">
    <source>
        <dbReference type="EMBL" id="KAJ0195458.1"/>
    </source>
</evidence>
<comment type="similarity">
    <text evidence="1">Belongs to the plant acyltransferase family.</text>
</comment>
<dbReference type="AlphaFoldDB" id="A0A9R1UZ80"/>
<dbReference type="OrthoDB" id="1862401at2759"/>
<reference evidence="3 4" key="1">
    <citation type="journal article" date="2017" name="Nat. Commun.">
        <title>Genome assembly with in vitro proximity ligation data and whole-genome triplication in lettuce.</title>
        <authorList>
            <person name="Reyes-Chin-Wo S."/>
            <person name="Wang Z."/>
            <person name="Yang X."/>
            <person name="Kozik A."/>
            <person name="Arikit S."/>
            <person name="Song C."/>
            <person name="Xia L."/>
            <person name="Froenicke L."/>
            <person name="Lavelle D.O."/>
            <person name="Truco M.J."/>
            <person name="Xia R."/>
            <person name="Zhu S."/>
            <person name="Xu C."/>
            <person name="Xu H."/>
            <person name="Xu X."/>
            <person name="Cox K."/>
            <person name="Korf I."/>
            <person name="Meyers B.C."/>
            <person name="Michelmore R.W."/>
        </authorList>
    </citation>
    <scope>NUCLEOTIDE SEQUENCE [LARGE SCALE GENOMIC DNA]</scope>
    <source>
        <strain evidence="4">cv. Salinas</strain>
        <tissue evidence="3">Seedlings</tissue>
    </source>
</reference>
<dbReference type="EMBL" id="NBSK02000007">
    <property type="protein sequence ID" value="KAJ0195458.1"/>
    <property type="molecule type" value="Genomic_DNA"/>
</dbReference>
<dbReference type="GO" id="GO:0016747">
    <property type="term" value="F:acyltransferase activity, transferring groups other than amino-acyl groups"/>
    <property type="evidence" value="ECO:0000318"/>
    <property type="project" value="GO_Central"/>
</dbReference>
<evidence type="ECO:0000256" key="2">
    <source>
        <dbReference type="SAM" id="MobiDB-lite"/>
    </source>
</evidence>
<proteinExistence type="inferred from homology"/>
<comment type="caution">
    <text evidence="3">The sequence shown here is derived from an EMBL/GenBank/DDBJ whole genome shotgun (WGS) entry which is preliminary data.</text>
</comment>